<feature type="domain" description="Tyr recombinase" evidence="2">
    <location>
        <begin position="40"/>
        <end position="228"/>
    </location>
</feature>
<dbReference type="GO" id="GO:0003677">
    <property type="term" value="F:DNA binding"/>
    <property type="evidence" value="ECO:0007669"/>
    <property type="project" value="InterPro"/>
</dbReference>
<evidence type="ECO:0000313" key="4">
    <source>
        <dbReference type="Proteomes" id="UP000621454"/>
    </source>
</evidence>
<protein>
    <recommendedName>
        <fullName evidence="2">Tyr recombinase domain-containing protein</fullName>
    </recommendedName>
</protein>
<dbReference type="GO" id="GO:0006310">
    <property type="term" value="P:DNA recombination"/>
    <property type="evidence" value="ECO:0007669"/>
    <property type="project" value="UniProtKB-KW"/>
</dbReference>
<organism evidence="3 4">
    <name type="scientific">Gordonia jinhuaensis</name>
    <dbReference type="NCBI Taxonomy" id="1517702"/>
    <lineage>
        <taxon>Bacteria</taxon>
        <taxon>Bacillati</taxon>
        <taxon>Actinomycetota</taxon>
        <taxon>Actinomycetes</taxon>
        <taxon>Mycobacteriales</taxon>
        <taxon>Gordoniaceae</taxon>
        <taxon>Gordonia</taxon>
    </lineage>
</organism>
<keyword evidence="1" id="KW-0233">DNA recombination</keyword>
<gene>
    <name evidence="3" type="ORF">GCM10011489_08710</name>
</gene>
<dbReference type="EMBL" id="BMGC01000004">
    <property type="protein sequence ID" value="GGB22735.1"/>
    <property type="molecule type" value="Genomic_DNA"/>
</dbReference>
<dbReference type="CDD" id="cd01189">
    <property type="entry name" value="INT_ICEBs1_C_like"/>
    <property type="match status" value="1"/>
</dbReference>
<dbReference type="InterPro" id="IPR013762">
    <property type="entry name" value="Integrase-like_cat_sf"/>
</dbReference>
<dbReference type="Proteomes" id="UP000621454">
    <property type="component" value="Unassembled WGS sequence"/>
</dbReference>
<dbReference type="Pfam" id="PF00589">
    <property type="entry name" value="Phage_integrase"/>
    <property type="match status" value="1"/>
</dbReference>
<evidence type="ECO:0000256" key="1">
    <source>
        <dbReference type="ARBA" id="ARBA00023172"/>
    </source>
</evidence>
<evidence type="ECO:0000313" key="3">
    <source>
        <dbReference type="EMBL" id="GGB22735.1"/>
    </source>
</evidence>
<dbReference type="InterPro" id="IPR002104">
    <property type="entry name" value="Integrase_catalytic"/>
</dbReference>
<dbReference type="InterPro" id="IPR011010">
    <property type="entry name" value="DNA_brk_join_enz"/>
</dbReference>
<dbReference type="PANTHER" id="PTHR30349">
    <property type="entry name" value="PHAGE INTEGRASE-RELATED"/>
    <property type="match status" value="1"/>
</dbReference>
<reference evidence="3" key="1">
    <citation type="journal article" date="2014" name="Int. J. Syst. Evol. Microbiol.">
        <title>Complete genome sequence of Corynebacterium casei LMG S-19264T (=DSM 44701T), isolated from a smear-ripened cheese.</title>
        <authorList>
            <consortium name="US DOE Joint Genome Institute (JGI-PGF)"/>
            <person name="Walter F."/>
            <person name="Albersmeier A."/>
            <person name="Kalinowski J."/>
            <person name="Ruckert C."/>
        </authorList>
    </citation>
    <scope>NUCLEOTIDE SEQUENCE</scope>
    <source>
        <strain evidence="3">CGMCC 1.12827</strain>
    </source>
</reference>
<sequence length="236" mass="25891">MRQGVRGRRGHSLDTGLSVQVLADTITEGEGLRLPETERKEMVFLSPTEFAVVHGGITRPMFADLALWLVSTGMRFGEATALRPGDIDVENATARVGRAWKYSGGYSRRLGPPKTRKSRRTIDLTPQAVEVAGRHADGEWLFSLSSGGPVSPQGFWRRAWEPARRAAREHGLTKTPRVHDLRHTNASWMIASGIPLPMIQAHLGHESITTTIDRYGHLDRTSGKAAARAIGDLLSA</sequence>
<name>A0A916WR56_9ACTN</name>
<accession>A0A916WR56</accession>
<dbReference type="PANTHER" id="PTHR30349:SF64">
    <property type="entry name" value="PROPHAGE INTEGRASE INTD-RELATED"/>
    <property type="match status" value="1"/>
</dbReference>
<comment type="caution">
    <text evidence="3">The sequence shown here is derived from an EMBL/GenBank/DDBJ whole genome shotgun (WGS) entry which is preliminary data.</text>
</comment>
<dbReference type="PROSITE" id="PS51898">
    <property type="entry name" value="TYR_RECOMBINASE"/>
    <property type="match status" value="1"/>
</dbReference>
<dbReference type="GO" id="GO:0015074">
    <property type="term" value="P:DNA integration"/>
    <property type="evidence" value="ECO:0007669"/>
    <property type="project" value="InterPro"/>
</dbReference>
<evidence type="ECO:0000259" key="2">
    <source>
        <dbReference type="PROSITE" id="PS51898"/>
    </source>
</evidence>
<dbReference type="InterPro" id="IPR050090">
    <property type="entry name" value="Tyrosine_recombinase_XerCD"/>
</dbReference>
<proteinExistence type="predicted"/>
<dbReference type="Gene3D" id="1.10.443.10">
    <property type="entry name" value="Intergrase catalytic core"/>
    <property type="match status" value="1"/>
</dbReference>
<dbReference type="SUPFAM" id="SSF56349">
    <property type="entry name" value="DNA breaking-rejoining enzymes"/>
    <property type="match status" value="1"/>
</dbReference>
<keyword evidence="4" id="KW-1185">Reference proteome</keyword>
<dbReference type="AlphaFoldDB" id="A0A916WR56"/>
<reference evidence="3" key="2">
    <citation type="submission" date="2020-09" db="EMBL/GenBank/DDBJ databases">
        <authorList>
            <person name="Sun Q."/>
            <person name="Zhou Y."/>
        </authorList>
    </citation>
    <scope>NUCLEOTIDE SEQUENCE</scope>
    <source>
        <strain evidence="3">CGMCC 1.12827</strain>
    </source>
</reference>